<dbReference type="PROSITE" id="PS00718">
    <property type="entry name" value="SIGMA54_2"/>
    <property type="match status" value="1"/>
</dbReference>
<dbReference type="InterPro" id="IPR007634">
    <property type="entry name" value="RNA_pol_sigma_54_DNA-bd"/>
</dbReference>
<evidence type="ECO:0000256" key="8">
    <source>
        <dbReference type="ARBA" id="ARBA00023163"/>
    </source>
</evidence>
<evidence type="ECO:0000256" key="4">
    <source>
        <dbReference type="ARBA" id="ARBA00022695"/>
    </source>
</evidence>
<evidence type="ECO:0000256" key="6">
    <source>
        <dbReference type="ARBA" id="ARBA00023082"/>
    </source>
</evidence>
<dbReference type="PROSITE" id="PS50044">
    <property type="entry name" value="SIGMA54_3"/>
    <property type="match status" value="1"/>
</dbReference>
<evidence type="ECO:0000313" key="11">
    <source>
        <dbReference type="EMBL" id="OGL43334.1"/>
    </source>
</evidence>
<name>A0A1F7RQS0_9BACT</name>
<comment type="similarity">
    <text evidence="1">Belongs to the sigma-54 factor family.</text>
</comment>
<dbReference type="NCBIfam" id="TIGR02395">
    <property type="entry name" value="rpoN_sigma"/>
    <property type="match status" value="1"/>
</dbReference>
<dbReference type="Pfam" id="PF00309">
    <property type="entry name" value="Sigma54_AID"/>
    <property type="match status" value="1"/>
</dbReference>
<sequence length="486" mass="56469">MALEIKLQLKQIQKLVMTTELRNAIKLLTLSRLELQQLVQEKLLENPCLEEANGDFQEETEEVLAVEREERDENVLKKDKYENDIDIKKTIKEENWEDYIQPYQDNFGTNFNSDYQEDPPQLENILPAKVTLTDYLISQLKLICSSKEELEIGSFIIGNLDENGYLATPLNELIEQNNLNPYLTYKVHGMIKELEPEGIGSQNLQECLLTQANQRGINNPLVIKIIADHMQDLQSLNFKKIAKNCQVTEEEVVESLKIIRTLEPKPARNFVTEETGYVIPDIYVVKIDGNYVIYLNDDGLNNLRFNPFYKEMLSRRGNKNNITKLYVDQQYRSAVWLLKTIQQRQLTIYKVATSIVNRQKDFFDHGISHLKPMVLREVAKDVSLHECTVSRVVTNKYMYTPQGLFELKYFFTSGVTSTEGNLYSCVTIKNMMKNIIARENKENPFSDKKIVQLMKELKINLARRTIAKYREELGILPSGKRKETLF</sequence>
<evidence type="ECO:0000313" key="12">
    <source>
        <dbReference type="Proteomes" id="UP000178526"/>
    </source>
</evidence>
<keyword evidence="2" id="KW-0240">DNA-directed RNA polymerase</keyword>
<dbReference type="Proteomes" id="UP000178526">
    <property type="component" value="Unassembled WGS sequence"/>
</dbReference>
<feature type="domain" description="RNA polymerase sigma factor 54 DNA-binding" evidence="9">
    <location>
        <begin position="326"/>
        <end position="482"/>
    </location>
</feature>
<dbReference type="GO" id="GO:0016987">
    <property type="term" value="F:sigma factor activity"/>
    <property type="evidence" value="ECO:0007669"/>
    <property type="project" value="UniProtKB-KW"/>
</dbReference>
<dbReference type="GO" id="GO:0003677">
    <property type="term" value="F:DNA binding"/>
    <property type="evidence" value="ECO:0007669"/>
    <property type="project" value="UniProtKB-KW"/>
</dbReference>
<keyword evidence="8" id="KW-0804">Transcription</keyword>
<keyword evidence="4" id="KW-0548">Nucleotidyltransferase</keyword>
<keyword evidence="5" id="KW-0805">Transcription regulation</keyword>
<keyword evidence="3" id="KW-0808">Transferase</keyword>
<keyword evidence="6" id="KW-0731">Sigma factor</keyword>
<dbReference type="AlphaFoldDB" id="A0A1F7RQS0"/>
<dbReference type="GO" id="GO:0001216">
    <property type="term" value="F:DNA-binding transcription activator activity"/>
    <property type="evidence" value="ECO:0007669"/>
    <property type="project" value="InterPro"/>
</dbReference>
<dbReference type="PRINTS" id="PR00045">
    <property type="entry name" value="SIGMA54FCT"/>
</dbReference>
<evidence type="ECO:0000256" key="7">
    <source>
        <dbReference type="ARBA" id="ARBA00023125"/>
    </source>
</evidence>
<dbReference type="Pfam" id="PF04963">
    <property type="entry name" value="Sigma54_CBD"/>
    <property type="match status" value="1"/>
</dbReference>
<dbReference type="InterPro" id="IPR038709">
    <property type="entry name" value="RpoN_core-bd_sf"/>
</dbReference>
<dbReference type="InterPro" id="IPR000394">
    <property type="entry name" value="RNA_pol_sigma_54"/>
</dbReference>
<reference evidence="11 12" key="1">
    <citation type="journal article" date="2016" name="Nat. Commun.">
        <title>Thousands of microbial genomes shed light on interconnected biogeochemical processes in an aquifer system.</title>
        <authorList>
            <person name="Anantharaman K."/>
            <person name="Brown C.T."/>
            <person name="Hug L.A."/>
            <person name="Sharon I."/>
            <person name="Castelle C.J."/>
            <person name="Probst A.J."/>
            <person name="Thomas B.C."/>
            <person name="Singh A."/>
            <person name="Wilkins M.J."/>
            <person name="Karaoz U."/>
            <person name="Brodie E.L."/>
            <person name="Williams K.H."/>
            <person name="Hubbard S.S."/>
            <person name="Banfield J.F."/>
        </authorList>
    </citation>
    <scope>NUCLEOTIDE SEQUENCE [LARGE SCALE GENOMIC DNA]</scope>
</reference>
<dbReference type="Gene3D" id="1.10.10.1330">
    <property type="entry name" value="RNA polymerase sigma-54 factor, core-binding domain"/>
    <property type="match status" value="1"/>
</dbReference>
<dbReference type="Pfam" id="PF04552">
    <property type="entry name" value="Sigma54_DBD"/>
    <property type="match status" value="1"/>
</dbReference>
<dbReference type="PANTHER" id="PTHR32248:SF4">
    <property type="entry name" value="RNA POLYMERASE SIGMA-54 FACTOR"/>
    <property type="match status" value="1"/>
</dbReference>
<evidence type="ECO:0000256" key="2">
    <source>
        <dbReference type="ARBA" id="ARBA00022478"/>
    </source>
</evidence>
<proteinExistence type="inferred from homology"/>
<dbReference type="PIRSF" id="PIRSF000774">
    <property type="entry name" value="RpoN"/>
    <property type="match status" value="1"/>
</dbReference>
<evidence type="ECO:0000256" key="1">
    <source>
        <dbReference type="ARBA" id="ARBA00008798"/>
    </source>
</evidence>
<dbReference type="GO" id="GO:0016779">
    <property type="term" value="F:nucleotidyltransferase activity"/>
    <property type="evidence" value="ECO:0007669"/>
    <property type="project" value="UniProtKB-KW"/>
</dbReference>
<dbReference type="GO" id="GO:0006352">
    <property type="term" value="P:DNA-templated transcription initiation"/>
    <property type="evidence" value="ECO:0007669"/>
    <property type="project" value="InterPro"/>
</dbReference>
<dbReference type="PANTHER" id="PTHR32248">
    <property type="entry name" value="RNA POLYMERASE SIGMA-54 FACTOR"/>
    <property type="match status" value="1"/>
</dbReference>
<evidence type="ECO:0000259" key="9">
    <source>
        <dbReference type="Pfam" id="PF04552"/>
    </source>
</evidence>
<accession>A0A1F7RQS0</accession>
<protein>
    <submittedName>
        <fullName evidence="11">RNA polymerase sigma-54 factor</fullName>
    </submittedName>
</protein>
<gene>
    <name evidence="11" type="ORF">A2042_02290</name>
</gene>
<dbReference type="InterPro" id="IPR007046">
    <property type="entry name" value="RNA_pol_sigma_54_core-bd"/>
</dbReference>
<keyword evidence="7" id="KW-0238">DNA-binding</keyword>
<dbReference type="EMBL" id="MGDB01000005">
    <property type="protein sequence ID" value="OGL43334.1"/>
    <property type="molecule type" value="Genomic_DNA"/>
</dbReference>
<comment type="caution">
    <text evidence="11">The sequence shown here is derived from an EMBL/GenBank/DDBJ whole genome shotgun (WGS) entry which is preliminary data.</text>
</comment>
<evidence type="ECO:0000256" key="3">
    <source>
        <dbReference type="ARBA" id="ARBA00022679"/>
    </source>
</evidence>
<evidence type="ECO:0000256" key="5">
    <source>
        <dbReference type="ARBA" id="ARBA00023015"/>
    </source>
</evidence>
<evidence type="ECO:0000259" key="10">
    <source>
        <dbReference type="Pfam" id="PF04963"/>
    </source>
</evidence>
<dbReference type="Gene3D" id="1.10.10.60">
    <property type="entry name" value="Homeodomain-like"/>
    <property type="match status" value="1"/>
</dbReference>
<dbReference type="GO" id="GO:0000428">
    <property type="term" value="C:DNA-directed RNA polymerase complex"/>
    <property type="evidence" value="ECO:0007669"/>
    <property type="project" value="UniProtKB-KW"/>
</dbReference>
<organism evidence="11 12">
    <name type="scientific">Candidatus Schekmanbacteria bacterium GWA2_38_11</name>
    <dbReference type="NCBI Taxonomy" id="1817876"/>
    <lineage>
        <taxon>Bacteria</taxon>
        <taxon>Candidatus Schekmaniibacteriota</taxon>
    </lineage>
</organism>
<feature type="domain" description="RNA polymerase sigma factor 54 core-binding" evidence="10">
    <location>
        <begin position="122"/>
        <end position="309"/>
    </location>
</feature>